<dbReference type="PROSITE" id="PS51257">
    <property type="entry name" value="PROKAR_LIPOPROTEIN"/>
    <property type="match status" value="1"/>
</dbReference>
<dbReference type="SUPFAM" id="SSF117074">
    <property type="entry name" value="Hypothetical protein PA1324"/>
    <property type="match status" value="1"/>
</dbReference>
<accession>A0A7V2AVC5</accession>
<evidence type="ECO:0000313" key="1">
    <source>
        <dbReference type="EMBL" id="HER43944.1"/>
    </source>
</evidence>
<dbReference type="Pfam" id="PF16215">
    <property type="entry name" value="DUF4876"/>
    <property type="match status" value="1"/>
</dbReference>
<name>A0A7V2AVC5_UNCEI</name>
<protein>
    <submittedName>
        <fullName evidence="1">DUF4876 domain-containing protein</fullName>
    </submittedName>
</protein>
<dbReference type="InterPro" id="IPR032627">
    <property type="entry name" value="DUF4876"/>
</dbReference>
<reference evidence="1" key="1">
    <citation type="journal article" date="2020" name="mSystems">
        <title>Genome- and Community-Level Interaction Insights into Carbon Utilization and Element Cycling Functions of Hydrothermarchaeota in Hydrothermal Sediment.</title>
        <authorList>
            <person name="Zhou Z."/>
            <person name="Liu Y."/>
            <person name="Xu W."/>
            <person name="Pan J."/>
            <person name="Luo Z.H."/>
            <person name="Li M."/>
        </authorList>
    </citation>
    <scope>NUCLEOTIDE SEQUENCE [LARGE SCALE GENOMIC DNA]</scope>
    <source>
        <strain evidence="1">SpSt-1233</strain>
    </source>
</reference>
<dbReference type="AlphaFoldDB" id="A0A7V2AVC5"/>
<sequence length="380" mass="41919">MRRGNTRRDGMRSNRIISTAAVVAALVLSACGDEKPIMPDGENNLIIFAVDTSGVDGADWVPAVDATVKIASVNFEYREIFQTDGEGRVAIENLPAGTYTIMAEKIDPEESIMLLGQMSKTLVYEPSDVDTLYMSYIKSSPITINEIYYAGCTVVYYMFDQFVELYNSSRDTLYLDGYVLCRTTQVEEVLGDIESYDYALAYYVYQFPGTMDVTKECPIAPGEFQVIAFDAYDHSKAGGNCVDLSGADWETFNATSFDYDNLAVPNLVPITAVGNDFSTNLGHGAIWLSTGEGIYFEAHWDGTKMQDYVHVPLVSIVDGVEYDNEPGGIKYLTIRVDAGRGGTGNSKYTGCSIERRYPGLDSNNSTFDFEITLATPGYQH</sequence>
<dbReference type="SUPFAM" id="SSF74853">
    <property type="entry name" value="Lamin A/C globular tail domain"/>
    <property type="match status" value="1"/>
</dbReference>
<proteinExistence type="predicted"/>
<dbReference type="EMBL" id="DSEC01000406">
    <property type="protein sequence ID" value="HER43944.1"/>
    <property type="molecule type" value="Genomic_DNA"/>
</dbReference>
<organism evidence="1">
    <name type="scientific">Eiseniibacteriota bacterium</name>
    <dbReference type="NCBI Taxonomy" id="2212470"/>
    <lineage>
        <taxon>Bacteria</taxon>
        <taxon>Candidatus Eiseniibacteriota</taxon>
    </lineage>
</organism>
<dbReference type="Proteomes" id="UP000886069">
    <property type="component" value="Unassembled WGS sequence"/>
</dbReference>
<comment type="caution">
    <text evidence="1">The sequence shown here is derived from an EMBL/GenBank/DDBJ whole genome shotgun (WGS) entry which is preliminary data.</text>
</comment>
<gene>
    <name evidence="1" type="ORF">ENO08_05745</name>
</gene>
<dbReference type="InterPro" id="IPR036415">
    <property type="entry name" value="Lamin_tail_dom_sf"/>
</dbReference>